<dbReference type="InterPro" id="IPR058240">
    <property type="entry name" value="rSAM_sf"/>
</dbReference>
<dbReference type="Pfam" id="PF13186">
    <property type="entry name" value="SPASM"/>
    <property type="match status" value="1"/>
</dbReference>
<evidence type="ECO:0000313" key="6">
    <source>
        <dbReference type="EMBL" id="UYP44547.1"/>
    </source>
</evidence>
<keyword evidence="7" id="KW-1185">Reference proteome</keyword>
<evidence type="ECO:0000256" key="2">
    <source>
        <dbReference type="ARBA" id="ARBA00022723"/>
    </source>
</evidence>
<evidence type="ECO:0000256" key="1">
    <source>
        <dbReference type="ARBA" id="ARBA00022691"/>
    </source>
</evidence>
<feature type="domain" description="Radical SAM core" evidence="5">
    <location>
        <begin position="44"/>
        <end position="273"/>
    </location>
</feature>
<dbReference type="CDD" id="cd01335">
    <property type="entry name" value="Radical_SAM"/>
    <property type="match status" value="1"/>
</dbReference>
<dbReference type="Proteomes" id="UP001208689">
    <property type="component" value="Chromosome"/>
</dbReference>
<dbReference type="InterPro" id="IPR023885">
    <property type="entry name" value="4Fe4S-binding_SPASM_dom"/>
</dbReference>
<keyword evidence="2" id="KW-0479">Metal-binding</keyword>
<reference evidence="6" key="1">
    <citation type="submission" date="2022-09" db="EMBL/GenBank/DDBJ databases">
        <title>Actin cytoskeleton and complex cell architecture in an #Asgard archaeon.</title>
        <authorList>
            <person name="Ponce Toledo R.I."/>
            <person name="Schleper C."/>
            <person name="Rodrigues Oliveira T."/>
            <person name="Wollweber F."/>
            <person name="Xu J."/>
            <person name="Rittmann S."/>
            <person name="Klingl A."/>
            <person name="Pilhofer M."/>
        </authorList>
    </citation>
    <scope>NUCLEOTIDE SEQUENCE</scope>
    <source>
        <strain evidence="6">B-35</strain>
    </source>
</reference>
<keyword evidence="4" id="KW-0411">Iron-sulfur</keyword>
<protein>
    <submittedName>
        <fullName evidence="6">GTP 3',8-cyclase</fullName>
    </submittedName>
</protein>
<dbReference type="SFLD" id="SFLDG01067">
    <property type="entry name" value="SPASM/twitch_domain_containing"/>
    <property type="match status" value="1"/>
</dbReference>
<dbReference type="Gene3D" id="3.20.20.70">
    <property type="entry name" value="Aldolase class I"/>
    <property type="match status" value="1"/>
</dbReference>
<evidence type="ECO:0000256" key="3">
    <source>
        <dbReference type="ARBA" id="ARBA00023004"/>
    </source>
</evidence>
<dbReference type="InterPro" id="IPR007197">
    <property type="entry name" value="rSAM"/>
</dbReference>
<evidence type="ECO:0000256" key="4">
    <source>
        <dbReference type="ARBA" id="ARBA00023014"/>
    </source>
</evidence>
<dbReference type="InterPro" id="IPR013785">
    <property type="entry name" value="Aldolase_TIM"/>
</dbReference>
<dbReference type="SFLD" id="SFLDS00029">
    <property type="entry name" value="Radical_SAM"/>
    <property type="match status" value="1"/>
</dbReference>
<dbReference type="SUPFAM" id="SSF102114">
    <property type="entry name" value="Radical SAM enzymes"/>
    <property type="match status" value="1"/>
</dbReference>
<evidence type="ECO:0000259" key="5">
    <source>
        <dbReference type="PROSITE" id="PS51918"/>
    </source>
</evidence>
<dbReference type="CDD" id="cd21109">
    <property type="entry name" value="SPASM"/>
    <property type="match status" value="1"/>
</dbReference>
<dbReference type="Pfam" id="PF04055">
    <property type="entry name" value="Radical_SAM"/>
    <property type="match status" value="1"/>
</dbReference>
<dbReference type="PANTHER" id="PTHR11228:SF7">
    <property type="entry name" value="PQQA PEPTIDE CYCLASE"/>
    <property type="match status" value="1"/>
</dbReference>
<proteinExistence type="predicted"/>
<dbReference type="PROSITE" id="PS51918">
    <property type="entry name" value="RADICAL_SAM"/>
    <property type="match status" value="1"/>
</dbReference>
<evidence type="ECO:0000313" key="7">
    <source>
        <dbReference type="Proteomes" id="UP001208689"/>
    </source>
</evidence>
<name>A0ABY6HNS9_9ARCH</name>
<dbReference type="PANTHER" id="PTHR11228">
    <property type="entry name" value="RADICAL SAM DOMAIN PROTEIN"/>
    <property type="match status" value="1"/>
</dbReference>
<dbReference type="InterPro" id="IPR050377">
    <property type="entry name" value="Radical_SAM_PqqE_MftC-like"/>
</dbReference>
<organism evidence="6 7">
    <name type="scientific">Candidatus Lokiarchaeum ossiferum</name>
    <dbReference type="NCBI Taxonomy" id="2951803"/>
    <lineage>
        <taxon>Archaea</taxon>
        <taxon>Promethearchaeati</taxon>
        <taxon>Promethearchaeota</taxon>
        <taxon>Promethearchaeia</taxon>
        <taxon>Promethearchaeales</taxon>
        <taxon>Promethearchaeaceae</taxon>
        <taxon>Candidatus Lokiarchaeum</taxon>
    </lineage>
</organism>
<dbReference type="EMBL" id="CP104013">
    <property type="protein sequence ID" value="UYP44547.1"/>
    <property type="molecule type" value="Genomic_DNA"/>
</dbReference>
<sequence>MKKNYSIIPKLLAKDTRLARYALYSFARQYKAKRIDRRLYRGNAGKVALLYFRITPLCNLHCVMCGQRGDKGILKGKFAAEEAKTIVPVQRYKELIDEIKGHHPALYFWGGEPFMYPDFMELIQYAVKNKCLASVNTNGTFLAKHAEQIVRDEWPALFVSLDGFEDINDEIRGKGSYRRVVDGFAAINAEKKKQGKHLPHMGIVTTVSNKNYLYLDKLAEAAKNFGLSWHIINLGTYTNDKIVETHKKELREKLGVESRCLEAYNTGYNEGIDGDKFNIILEKIHAMKNGYPIITVPAINPKKITEYYANPEVVVRKNCPVPWSQANIDYNGNVHFCADYNEYKIGNIKENSFNEIFTGERAKKFRKELKNSPDGIFRGCLRCYQNMLFGERVIGY</sequence>
<gene>
    <name evidence="6" type="ORF">NEF87_000832</name>
</gene>
<keyword evidence="3" id="KW-0408">Iron</keyword>
<keyword evidence="1" id="KW-0949">S-adenosyl-L-methionine</keyword>
<accession>A0ABY6HNS9</accession>